<keyword evidence="4" id="KW-1000">Mitochondrion outer membrane</keyword>
<dbReference type="GO" id="GO:0007007">
    <property type="term" value="P:inner mitochondrial membrane organization"/>
    <property type="evidence" value="ECO:0007669"/>
    <property type="project" value="TreeGrafter"/>
</dbReference>
<evidence type="ECO:0000256" key="9">
    <source>
        <dbReference type="ARBA" id="ARBA00023315"/>
    </source>
</evidence>
<evidence type="ECO:0000256" key="10">
    <source>
        <dbReference type="ARBA" id="ARBA00024323"/>
    </source>
</evidence>
<dbReference type="Proteomes" id="UP000311382">
    <property type="component" value="Unassembled WGS sequence"/>
</dbReference>
<evidence type="ECO:0000256" key="7">
    <source>
        <dbReference type="ARBA" id="ARBA00023128"/>
    </source>
</evidence>
<evidence type="ECO:0000259" key="13">
    <source>
        <dbReference type="SMART" id="SM00563"/>
    </source>
</evidence>
<keyword evidence="15" id="KW-1185">Reference proteome</keyword>
<comment type="similarity">
    <text evidence="2 12">Belongs to the taffazin family.</text>
</comment>
<dbReference type="InterPro" id="IPR000872">
    <property type="entry name" value="Tafazzin"/>
</dbReference>
<dbReference type="PANTHER" id="PTHR12497:SF0">
    <property type="entry name" value="TAFAZZIN"/>
    <property type="match status" value="1"/>
</dbReference>
<dbReference type="PRINTS" id="PR00979">
    <property type="entry name" value="TAFAZZIN"/>
</dbReference>
<dbReference type="SUPFAM" id="SSF69593">
    <property type="entry name" value="Glycerol-3-phosphate (1)-acyltransferase"/>
    <property type="match status" value="1"/>
</dbReference>
<dbReference type="AlphaFoldDB" id="A0A5C5FMP5"/>
<evidence type="ECO:0000256" key="8">
    <source>
        <dbReference type="ARBA" id="ARBA00023136"/>
    </source>
</evidence>
<dbReference type="OrthoDB" id="193467at2759"/>
<dbReference type="GO" id="GO:0005743">
    <property type="term" value="C:mitochondrial inner membrane"/>
    <property type="evidence" value="ECO:0007669"/>
    <property type="project" value="UniProtKB-SubCell"/>
</dbReference>
<organism evidence="14 15">
    <name type="scientific">Rhodotorula diobovata</name>
    <dbReference type="NCBI Taxonomy" id="5288"/>
    <lineage>
        <taxon>Eukaryota</taxon>
        <taxon>Fungi</taxon>
        <taxon>Dikarya</taxon>
        <taxon>Basidiomycota</taxon>
        <taxon>Pucciniomycotina</taxon>
        <taxon>Microbotryomycetes</taxon>
        <taxon>Sporidiobolales</taxon>
        <taxon>Sporidiobolaceae</taxon>
        <taxon>Rhodotorula</taxon>
    </lineage>
</organism>
<keyword evidence="5" id="KW-0999">Mitochondrion inner membrane</keyword>
<keyword evidence="3 14" id="KW-0808">Transferase</keyword>
<gene>
    <name evidence="14" type="ORF">DMC30DRAFT_419195</name>
</gene>
<accession>A0A5C5FMP5</accession>
<evidence type="ECO:0000313" key="14">
    <source>
        <dbReference type="EMBL" id="TNY18070.1"/>
    </source>
</evidence>
<comment type="subcellular location">
    <subcellularLocation>
        <location evidence="1">Mitochondrion inner membrane</location>
        <topology evidence="1">Peripheral membrane protein</topology>
        <orientation evidence="1">Intermembrane side</orientation>
    </subcellularLocation>
    <subcellularLocation>
        <location evidence="10">Mitochondrion outer membrane</location>
        <topology evidence="10">Peripheral membrane protein</topology>
        <orientation evidence="10">Intermembrane side</orientation>
    </subcellularLocation>
</comment>
<proteinExistence type="inferred from homology"/>
<evidence type="ECO:0000256" key="11">
    <source>
        <dbReference type="ARBA" id="ARBA00047906"/>
    </source>
</evidence>
<evidence type="ECO:0000313" key="15">
    <source>
        <dbReference type="Proteomes" id="UP000311382"/>
    </source>
</evidence>
<dbReference type="CDD" id="cd07989">
    <property type="entry name" value="LPLAT_AGPAT-like"/>
    <property type="match status" value="1"/>
</dbReference>
<evidence type="ECO:0000256" key="2">
    <source>
        <dbReference type="ARBA" id="ARBA00010524"/>
    </source>
</evidence>
<keyword evidence="8" id="KW-0472">Membrane</keyword>
<keyword evidence="7" id="KW-0496">Mitochondrion</keyword>
<evidence type="ECO:0000256" key="6">
    <source>
        <dbReference type="ARBA" id="ARBA00023098"/>
    </source>
</evidence>
<dbReference type="InterPro" id="IPR002123">
    <property type="entry name" value="Plipid/glycerol_acylTrfase"/>
</dbReference>
<dbReference type="PANTHER" id="PTHR12497">
    <property type="entry name" value="TAZ PROTEIN TAFAZZIN"/>
    <property type="match status" value="1"/>
</dbReference>
<dbReference type="GO" id="GO:0005741">
    <property type="term" value="C:mitochondrial outer membrane"/>
    <property type="evidence" value="ECO:0007669"/>
    <property type="project" value="UniProtKB-SubCell"/>
</dbReference>
<dbReference type="Pfam" id="PF01553">
    <property type="entry name" value="Acyltransferase"/>
    <property type="match status" value="1"/>
</dbReference>
<dbReference type="SMART" id="SM00563">
    <property type="entry name" value="PlsC"/>
    <property type="match status" value="1"/>
</dbReference>
<evidence type="ECO:0000256" key="5">
    <source>
        <dbReference type="ARBA" id="ARBA00022792"/>
    </source>
</evidence>
<evidence type="ECO:0000256" key="3">
    <source>
        <dbReference type="ARBA" id="ARBA00022679"/>
    </source>
</evidence>
<dbReference type="GO" id="GO:0035965">
    <property type="term" value="P:cardiolipin acyl-chain remodeling"/>
    <property type="evidence" value="ECO:0007669"/>
    <property type="project" value="TreeGrafter"/>
</dbReference>
<sequence length="271" mass="31110">MGSVPFAVGAFSKLFLKAGCRSVRVDGLPQFLERLKGDRGVLTVANHISVVDEPFMWGTLPLRTFLDSRRTRWTLGASDVMFNGKLDRWFFEKGQVIETFRGKGIYQKAIDESSKKLDAGNWVHIFPEGRIKQEELHSLRRFKWGISRMLMECERVPLILPVWIKGFQEVMDEPRVWPNYLPRRGKDVTILFGEPLNPLIEPLLAAYKARFPVPWRPGTYDRPVGQDLEDEPHELATMRSEMAEAMRQGLMELGGRVGEVEKLPPSRITGW</sequence>
<name>A0A5C5FMP5_9BASI</name>
<comment type="catalytic activity">
    <reaction evidence="11">
        <text>1'-[1,2-diacyl-sn-glycero-3-phospho],3'-[1-acyl-sn-glycero-3-phospho]-glycerol + a 1,2-diacyl-sn-glycero-3-phosphocholine = a cardiolipin + a 1-acyl-sn-glycero-3-phosphocholine</text>
        <dbReference type="Rhea" id="RHEA:33731"/>
        <dbReference type="ChEBI" id="CHEBI:57643"/>
        <dbReference type="ChEBI" id="CHEBI:58168"/>
        <dbReference type="ChEBI" id="CHEBI:62237"/>
        <dbReference type="ChEBI" id="CHEBI:64743"/>
    </reaction>
    <physiologicalReaction direction="left-to-right" evidence="11">
        <dbReference type="Rhea" id="RHEA:33732"/>
    </physiologicalReaction>
    <physiologicalReaction direction="right-to-left" evidence="11">
        <dbReference type="Rhea" id="RHEA:33733"/>
    </physiologicalReaction>
</comment>
<reference evidence="14 15" key="1">
    <citation type="submission" date="2019-03" db="EMBL/GenBank/DDBJ databases">
        <title>Rhodosporidium diobovatum UCD-FST 08-225 genome sequencing, assembly, and annotation.</title>
        <authorList>
            <person name="Fakankun I.U."/>
            <person name="Fristensky B."/>
            <person name="Levin D.B."/>
        </authorList>
    </citation>
    <scope>NUCLEOTIDE SEQUENCE [LARGE SCALE GENOMIC DNA]</scope>
    <source>
        <strain evidence="14 15">UCD-FST 08-225</strain>
    </source>
</reference>
<dbReference type="STRING" id="5288.A0A5C5FMP5"/>
<evidence type="ECO:0000256" key="12">
    <source>
        <dbReference type="RuleBase" id="RU365062"/>
    </source>
</evidence>
<evidence type="ECO:0000256" key="4">
    <source>
        <dbReference type="ARBA" id="ARBA00022787"/>
    </source>
</evidence>
<comment type="caution">
    <text evidence="14">The sequence shown here is derived from an EMBL/GenBank/DDBJ whole genome shotgun (WGS) entry which is preliminary data.</text>
</comment>
<keyword evidence="9 14" id="KW-0012">Acyltransferase</keyword>
<evidence type="ECO:0000256" key="1">
    <source>
        <dbReference type="ARBA" id="ARBA00004137"/>
    </source>
</evidence>
<dbReference type="GO" id="GO:0047184">
    <property type="term" value="F:1-acylglycerophosphocholine O-acyltransferase activity"/>
    <property type="evidence" value="ECO:0007669"/>
    <property type="project" value="TreeGrafter"/>
</dbReference>
<protein>
    <recommendedName>
        <fullName evidence="12">Tafazzin family protein</fullName>
    </recommendedName>
</protein>
<feature type="domain" description="Phospholipid/glycerol acyltransferase" evidence="13">
    <location>
        <begin position="41"/>
        <end position="167"/>
    </location>
</feature>
<dbReference type="EMBL" id="SOZI01000158">
    <property type="protein sequence ID" value="TNY18070.1"/>
    <property type="molecule type" value="Genomic_DNA"/>
</dbReference>
<keyword evidence="6" id="KW-0443">Lipid metabolism</keyword>